<gene>
    <name evidence="1" type="ORF">ABWK59_35445</name>
</gene>
<evidence type="ECO:0000313" key="1">
    <source>
        <dbReference type="EMBL" id="XCM83838.1"/>
    </source>
</evidence>
<dbReference type="InterPro" id="IPR023393">
    <property type="entry name" value="START-like_dom_sf"/>
</dbReference>
<dbReference type="EMBL" id="CP159872">
    <property type="protein sequence ID" value="XCM83838.1"/>
    <property type="molecule type" value="Genomic_DNA"/>
</dbReference>
<dbReference type="InterPro" id="IPR019587">
    <property type="entry name" value="Polyketide_cyclase/dehydratase"/>
</dbReference>
<dbReference type="KEGG" id="kcm:ABWK59_35445"/>
<sequence length="165" mass="18166">MERFVIPDSRRVAVIEVEADVARSLEDVFDYCSDPMNEPQWNVRMKGVEKVTDGPFGVGARYRMEFVSGPPVMSECVRLEHPGIGEMFGGSKLMRSGWRGRVLGGPAGAHLVLRMEIKLRGLLALATPLLCRRMRPELERDIATIKATLEGGAGRPSERSPQSGG</sequence>
<proteinExistence type="predicted"/>
<dbReference type="Pfam" id="PF10604">
    <property type="entry name" value="Polyketide_cyc2"/>
    <property type="match status" value="1"/>
</dbReference>
<protein>
    <submittedName>
        <fullName evidence="1">SRPBCC family protein</fullName>
    </submittedName>
</protein>
<dbReference type="SUPFAM" id="SSF55961">
    <property type="entry name" value="Bet v1-like"/>
    <property type="match status" value="1"/>
</dbReference>
<reference evidence="1" key="1">
    <citation type="submission" date="2024-06" db="EMBL/GenBank/DDBJ databases">
        <title>The genome sequences of Kitasatospora sp. strain HUAS MG31.</title>
        <authorList>
            <person name="Mo P."/>
        </authorList>
    </citation>
    <scope>NUCLEOTIDE SEQUENCE</scope>
    <source>
        <strain evidence="1">HUAS MG31</strain>
    </source>
</reference>
<dbReference type="AlphaFoldDB" id="A0AAU8K975"/>
<accession>A0AAU8K975</accession>
<organism evidence="1">
    <name type="scientific">Kitasatospora camelliae</name>
    <dbReference type="NCBI Taxonomy" id="3156397"/>
    <lineage>
        <taxon>Bacteria</taxon>
        <taxon>Bacillati</taxon>
        <taxon>Actinomycetota</taxon>
        <taxon>Actinomycetes</taxon>
        <taxon>Kitasatosporales</taxon>
        <taxon>Streptomycetaceae</taxon>
        <taxon>Kitasatospora</taxon>
    </lineage>
</organism>
<dbReference type="Gene3D" id="3.30.530.20">
    <property type="match status" value="1"/>
</dbReference>
<name>A0AAU8K975_9ACTN</name>
<dbReference type="RefSeq" id="WP_354644776.1">
    <property type="nucleotide sequence ID" value="NZ_CP159872.1"/>
</dbReference>